<dbReference type="InterPro" id="IPR036412">
    <property type="entry name" value="HAD-like_sf"/>
</dbReference>
<keyword evidence="1" id="KW-0479">Metal-binding</keyword>
<dbReference type="PROSITE" id="PS01228">
    <property type="entry name" value="COF_1"/>
    <property type="match status" value="1"/>
</dbReference>
<keyword evidence="2 4" id="KW-0378">Hydrolase</keyword>
<dbReference type="PANTHER" id="PTHR10000:SF8">
    <property type="entry name" value="HAD SUPERFAMILY HYDROLASE-LIKE, TYPE 3"/>
    <property type="match status" value="1"/>
</dbReference>
<keyword evidence="5" id="KW-1185">Reference proteome</keyword>
<dbReference type="EMBL" id="JAVRIB010000001">
    <property type="protein sequence ID" value="MDT0633603.1"/>
    <property type="molecule type" value="Genomic_DNA"/>
</dbReference>
<accession>A0ABU3BWD0</accession>
<dbReference type="NCBIfam" id="TIGR01484">
    <property type="entry name" value="HAD-SF-IIB"/>
    <property type="match status" value="1"/>
</dbReference>
<dbReference type="NCBIfam" id="TIGR01486">
    <property type="entry name" value="HAD-SF-IIB-MPGP"/>
    <property type="match status" value="1"/>
</dbReference>
<dbReference type="Gene3D" id="3.30.980.20">
    <property type="entry name" value="Putative mannosyl-3-phosphoglycerate phosphatase, domain 2"/>
    <property type="match status" value="1"/>
</dbReference>
<dbReference type="InterPro" id="IPR006379">
    <property type="entry name" value="HAD-SF_hydro_IIB"/>
</dbReference>
<evidence type="ECO:0000313" key="4">
    <source>
        <dbReference type="EMBL" id="MDT0633603.1"/>
    </source>
</evidence>
<sequence>MTTRMTPGPPVAVIYTDLDGTLLSHDGYDWRSATAALSAAADRGVPVVPITSKTRAEMGPVRAELGLVTPYAVENGGAIVLAGPAPEETVLTLGPAYAEICRLLVRLRARGWRFSGFADLGPIAVAEATGLDPAAAERACDRLCSEPLIWQDTDAALHDFRAVLAGHGLTTRRGGRFLHVMGRCDKGAALRRLQAHIGAGTTPASLALGDSPNDFDMLAAADRGVLVARPDGSYAAPPDPPGLIHAPGIGPAGWNAAVLDWLADNVNGEC</sequence>
<dbReference type="SFLD" id="SFLDG01140">
    <property type="entry name" value="C2.B:_Phosphomannomutase_and_P"/>
    <property type="match status" value="1"/>
</dbReference>
<evidence type="ECO:0000256" key="2">
    <source>
        <dbReference type="ARBA" id="ARBA00022801"/>
    </source>
</evidence>
<reference evidence="4 5" key="1">
    <citation type="submission" date="2023-09" db="EMBL/GenBank/DDBJ databases">
        <authorList>
            <person name="Rey-Velasco X."/>
        </authorList>
    </citation>
    <scope>NUCLEOTIDE SEQUENCE [LARGE SCALE GENOMIC DNA]</scope>
    <source>
        <strain evidence="4 5">W335</strain>
    </source>
</reference>
<organism evidence="4 5">
    <name type="scientific">Spectribacter hydrogenoxidans</name>
    <dbReference type="NCBI Taxonomy" id="3075608"/>
    <lineage>
        <taxon>Bacteria</taxon>
        <taxon>Pseudomonadati</taxon>
        <taxon>Pseudomonadota</taxon>
        <taxon>Gammaproteobacteria</taxon>
        <taxon>Salinisphaerales</taxon>
        <taxon>Salinisphaeraceae</taxon>
        <taxon>Spectribacter</taxon>
    </lineage>
</organism>
<dbReference type="SUPFAM" id="SSF56784">
    <property type="entry name" value="HAD-like"/>
    <property type="match status" value="1"/>
</dbReference>
<keyword evidence="3" id="KW-0460">Magnesium</keyword>
<comment type="caution">
    <text evidence="4">The sequence shown here is derived from an EMBL/GenBank/DDBJ whole genome shotgun (WGS) entry which is preliminary data.</text>
</comment>
<dbReference type="Pfam" id="PF08282">
    <property type="entry name" value="Hydrolase_3"/>
    <property type="match status" value="2"/>
</dbReference>
<dbReference type="PANTHER" id="PTHR10000">
    <property type="entry name" value="PHOSPHOSERINE PHOSPHATASE"/>
    <property type="match status" value="1"/>
</dbReference>
<protein>
    <submittedName>
        <fullName evidence="4">HAD-IIB family hydrolase</fullName>
    </submittedName>
</protein>
<dbReference type="Gene3D" id="3.40.50.1000">
    <property type="entry name" value="HAD superfamily/HAD-like"/>
    <property type="match status" value="1"/>
</dbReference>
<dbReference type="RefSeq" id="WP_311651312.1">
    <property type="nucleotide sequence ID" value="NZ_JAVRIB010000001.1"/>
</dbReference>
<evidence type="ECO:0000256" key="1">
    <source>
        <dbReference type="ARBA" id="ARBA00022723"/>
    </source>
</evidence>
<evidence type="ECO:0000256" key="3">
    <source>
        <dbReference type="ARBA" id="ARBA00022842"/>
    </source>
</evidence>
<dbReference type="SFLD" id="SFLDS00003">
    <property type="entry name" value="Haloacid_Dehalogenase"/>
    <property type="match status" value="1"/>
</dbReference>
<dbReference type="InterPro" id="IPR023214">
    <property type="entry name" value="HAD_sf"/>
</dbReference>
<dbReference type="Proteomes" id="UP001251857">
    <property type="component" value="Unassembled WGS sequence"/>
</dbReference>
<proteinExistence type="predicted"/>
<dbReference type="SFLD" id="SFLDG01142">
    <property type="entry name" value="C2.B.2:_Mannosyl-3-phosphoglyc"/>
    <property type="match status" value="1"/>
</dbReference>
<dbReference type="InterPro" id="IPR006381">
    <property type="entry name" value="HAD-SF-IIB-MPGP"/>
</dbReference>
<name>A0ABU3BWD0_9GAMM</name>
<dbReference type="GO" id="GO:0016787">
    <property type="term" value="F:hydrolase activity"/>
    <property type="evidence" value="ECO:0007669"/>
    <property type="project" value="UniProtKB-KW"/>
</dbReference>
<gene>
    <name evidence="4" type="ORF">RM532_01390</name>
</gene>
<evidence type="ECO:0000313" key="5">
    <source>
        <dbReference type="Proteomes" id="UP001251857"/>
    </source>
</evidence>